<dbReference type="PANTHER" id="PTHR21666:SF270">
    <property type="entry name" value="MUREIN HYDROLASE ACTIVATOR ENVC"/>
    <property type="match status" value="1"/>
</dbReference>
<dbReference type="InterPro" id="IPR018392">
    <property type="entry name" value="LysM"/>
</dbReference>
<feature type="region of interest" description="Disordered" evidence="1">
    <location>
        <begin position="258"/>
        <end position="290"/>
    </location>
</feature>
<evidence type="ECO:0000256" key="1">
    <source>
        <dbReference type="SAM" id="MobiDB-lite"/>
    </source>
</evidence>
<sequence length="694" mass="73285">MAQGQLNAGSLGGRFLRRTIPQKGQPVPSRMSEHDAMTTQAKQVSPEGNRRVRTSAAMIGLAVSVGAYSLPLSHQGDQAVASESSAEPSASNVSTSFETAAVFSTENATSGSSAGTEAASPSVRHTVQEGQTLWDVARFYDTDASAIAAANGLSLTSVLRVGQILVIPTDTRVAQVVDSNTVSATPGYYGPVSGWNTASKSAESVSSSSVNEALKEKQVEAVQNLRQKRGDLQAGLVALNPQPQESTVSVELNPAAEVEESKPSVPSVLPSVNQAASQETVQSNGVTSDSQAVALRSSGEFKQPNPSLLGSTSYRVNAGDTLSTIARAHGVSVQQLLELNRISDPNYIFAGQTITIPRTQSSGLDQGKFNGAIAAVPRTTVVDAASVPSQPRSSVILPSTPTESKVSVATPFRATPQAAEESDSNSRLLRYNHVENLKLEIDRLRERYQSSGDRFKPADPEETKVAAASFREVSSPVSDVSEPVNPEFNPERYSNNIQTIRERLRPAQATMNSLPSAPVKTQQSQMVAAAPLGSENYDPIKSRLGKTVSPELPPLGSGSEFLPGAPSAFEGYIWPTKGVLTSGYGWRWGRMHKGIDIAGPVGTPIVAAADGVVTYAGWNSGGYGYLVEVQHPDGSTTLYAHNNRILVQVGQQVAQGQQISEMGSTGYSTGPHLHFEVHPSGRGAVNPMAYLPKG</sequence>
<dbReference type="EMBL" id="DSRD01000274">
    <property type="protein sequence ID" value="HGW93481.1"/>
    <property type="molecule type" value="Genomic_DNA"/>
</dbReference>
<feature type="domain" description="LysM" evidence="2">
    <location>
        <begin position="312"/>
        <end position="356"/>
    </location>
</feature>
<dbReference type="SUPFAM" id="SSF54106">
    <property type="entry name" value="LysM domain"/>
    <property type="match status" value="2"/>
</dbReference>
<dbReference type="Pfam" id="PF01551">
    <property type="entry name" value="Peptidase_M23"/>
    <property type="match status" value="1"/>
</dbReference>
<feature type="compositionally biased region" description="Low complexity" evidence="1">
    <location>
        <begin position="263"/>
        <end position="272"/>
    </location>
</feature>
<dbReference type="Gene3D" id="2.70.70.10">
    <property type="entry name" value="Glucose Permease (Domain IIA)"/>
    <property type="match status" value="1"/>
</dbReference>
<dbReference type="Pfam" id="PF01476">
    <property type="entry name" value="LysM"/>
    <property type="match status" value="2"/>
</dbReference>
<dbReference type="PROSITE" id="PS51782">
    <property type="entry name" value="LYSM"/>
    <property type="match status" value="2"/>
</dbReference>
<gene>
    <name evidence="3" type="ORF">ENR47_04240</name>
</gene>
<evidence type="ECO:0000259" key="2">
    <source>
        <dbReference type="PROSITE" id="PS51782"/>
    </source>
</evidence>
<comment type="caution">
    <text evidence="3">The sequence shown here is derived from an EMBL/GenBank/DDBJ whole genome shotgun (WGS) entry which is preliminary data.</text>
</comment>
<dbReference type="CDD" id="cd12797">
    <property type="entry name" value="M23_peptidase"/>
    <property type="match status" value="1"/>
</dbReference>
<dbReference type="InterPro" id="IPR016047">
    <property type="entry name" value="M23ase_b-sheet_dom"/>
</dbReference>
<proteinExistence type="predicted"/>
<dbReference type="CDD" id="cd00118">
    <property type="entry name" value="LysM"/>
    <property type="match status" value="2"/>
</dbReference>
<feature type="compositionally biased region" description="Polar residues" evidence="1">
    <location>
        <begin position="273"/>
        <end position="290"/>
    </location>
</feature>
<dbReference type="PANTHER" id="PTHR21666">
    <property type="entry name" value="PEPTIDASE-RELATED"/>
    <property type="match status" value="1"/>
</dbReference>
<feature type="domain" description="LysM" evidence="2">
    <location>
        <begin position="123"/>
        <end position="167"/>
    </location>
</feature>
<dbReference type="GO" id="GO:0004222">
    <property type="term" value="F:metalloendopeptidase activity"/>
    <property type="evidence" value="ECO:0007669"/>
    <property type="project" value="TreeGrafter"/>
</dbReference>
<dbReference type="SUPFAM" id="SSF51261">
    <property type="entry name" value="Duplicated hybrid motif"/>
    <property type="match status" value="1"/>
</dbReference>
<reference evidence="3" key="1">
    <citation type="journal article" date="2020" name="mSystems">
        <title>Genome- and Community-Level Interaction Insights into Carbon Utilization and Element Cycling Functions of Hydrothermarchaeota in Hydrothermal Sediment.</title>
        <authorList>
            <person name="Zhou Z."/>
            <person name="Liu Y."/>
            <person name="Xu W."/>
            <person name="Pan J."/>
            <person name="Luo Z.H."/>
            <person name="Li M."/>
        </authorList>
    </citation>
    <scope>NUCLEOTIDE SEQUENCE [LARGE SCALE GENOMIC DNA]</scope>
    <source>
        <strain evidence="3">SpSt-402</strain>
    </source>
</reference>
<accession>A0A832H3Z9</accession>
<dbReference type="AlphaFoldDB" id="A0A832H3Z9"/>
<dbReference type="InterPro" id="IPR011055">
    <property type="entry name" value="Dup_hybrid_motif"/>
</dbReference>
<organism evidence="3">
    <name type="scientific">Oscillatoriales cyanobacterium SpSt-402</name>
    <dbReference type="NCBI Taxonomy" id="2282168"/>
    <lineage>
        <taxon>Bacteria</taxon>
        <taxon>Bacillati</taxon>
        <taxon>Cyanobacteriota</taxon>
        <taxon>Cyanophyceae</taxon>
        <taxon>Oscillatoriophycideae</taxon>
        <taxon>Oscillatoriales</taxon>
    </lineage>
</organism>
<evidence type="ECO:0000313" key="3">
    <source>
        <dbReference type="EMBL" id="HGW93481.1"/>
    </source>
</evidence>
<dbReference type="Gene3D" id="3.10.350.10">
    <property type="entry name" value="LysM domain"/>
    <property type="match status" value="2"/>
</dbReference>
<protein>
    <submittedName>
        <fullName evidence="3">LysM peptidoglycan-binding domain-containing protein</fullName>
    </submittedName>
</protein>
<dbReference type="SMART" id="SM00257">
    <property type="entry name" value="LysM"/>
    <property type="match status" value="2"/>
</dbReference>
<dbReference type="InterPro" id="IPR050570">
    <property type="entry name" value="Cell_wall_metabolism_enzyme"/>
</dbReference>
<name>A0A832H3Z9_9CYAN</name>
<dbReference type="InterPro" id="IPR036779">
    <property type="entry name" value="LysM_dom_sf"/>
</dbReference>